<gene>
    <name evidence="1" type="ORF">SKAU_G00244740</name>
</gene>
<keyword evidence="2" id="KW-1185">Reference proteome</keyword>
<protein>
    <submittedName>
        <fullName evidence="1">Uncharacterized protein</fullName>
    </submittedName>
</protein>
<dbReference type="Proteomes" id="UP001152622">
    <property type="component" value="Chromosome 9"/>
</dbReference>
<evidence type="ECO:0000313" key="2">
    <source>
        <dbReference type="Proteomes" id="UP001152622"/>
    </source>
</evidence>
<reference evidence="1" key="1">
    <citation type="journal article" date="2023" name="Science">
        <title>Genome structures resolve the early diversification of teleost fishes.</title>
        <authorList>
            <person name="Parey E."/>
            <person name="Louis A."/>
            <person name="Montfort J."/>
            <person name="Bouchez O."/>
            <person name="Roques C."/>
            <person name="Iampietro C."/>
            <person name="Lluch J."/>
            <person name="Castinel A."/>
            <person name="Donnadieu C."/>
            <person name="Desvignes T."/>
            <person name="Floi Bucao C."/>
            <person name="Jouanno E."/>
            <person name="Wen M."/>
            <person name="Mejri S."/>
            <person name="Dirks R."/>
            <person name="Jansen H."/>
            <person name="Henkel C."/>
            <person name="Chen W.J."/>
            <person name="Zahm M."/>
            <person name="Cabau C."/>
            <person name="Klopp C."/>
            <person name="Thompson A.W."/>
            <person name="Robinson-Rechavi M."/>
            <person name="Braasch I."/>
            <person name="Lecointre G."/>
            <person name="Bobe J."/>
            <person name="Postlethwait J.H."/>
            <person name="Berthelot C."/>
            <person name="Roest Crollius H."/>
            <person name="Guiguen Y."/>
        </authorList>
    </citation>
    <scope>NUCLEOTIDE SEQUENCE</scope>
    <source>
        <strain evidence="1">WJC10195</strain>
    </source>
</reference>
<dbReference type="EMBL" id="JAINUF010000009">
    <property type="protein sequence ID" value="KAJ8349344.1"/>
    <property type="molecule type" value="Genomic_DNA"/>
</dbReference>
<sequence>MAFLMYTIPSSHCWSTMEYWTTTMKCTFELDTTCTCRESTETCVSLSTSGTTRGSGLHGTCPRIKYLCGDVFNYSHKISRVFKGLLVQMSSQQREQRDHQHLLSTDQRGLKFPLISLFLSLVAFKNSSNESTLWRVQETVLESIFWRKC</sequence>
<accession>A0A9Q1F1N7</accession>
<evidence type="ECO:0000313" key="1">
    <source>
        <dbReference type="EMBL" id="KAJ8349344.1"/>
    </source>
</evidence>
<name>A0A9Q1F1N7_SYNKA</name>
<comment type="caution">
    <text evidence="1">The sequence shown here is derived from an EMBL/GenBank/DDBJ whole genome shotgun (WGS) entry which is preliminary data.</text>
</comment>
<dbReference type="AlphaFoldDB" id="A0A9Q1F1N7"/>
<proteinExistence type="predicted"/>
<organism evidence="1 2">
    <name type="scientific">Synaphobranchus kaupii</name>
    <name type="common">Kaup's arrowtooth eel</name>
    <dbReference type="NCBI Taxonomy" id="118154"/>
    <lineage>
        <taxon>Eukaryota</taxon>
        <taxon>Metazoa</taxon>
        <taxon>Chordata</taxon>
        <taxon>Craniata</taxon>
        <taxon>Vertebrata</taxon>
        <taxon>Euteleostomi</taxon>
        <taxon>Actinopterygii</taxon>
        <taxon>Neopterygii</taxon>
        <taxon>Teleostei</taxon>
        <taxon>Anguilliformes</taxon>
        <taxon>Synaphobranchidae</taxon>
        <taxon>Synaphobranchus</taxon>
    </lineage>
</organism>